<keyword evidence="4" id="KW-1185">Reference proteome</keyword>
<dbReference type="InterPro" id="IPR039791">
    <property type="entry name" value="GCM"/>
</dbReference>
<reference evidence="3" key="1">
    <citation type="submission" date="2021-06" db="EMBL/GenBank/DDBJ databases">
        <authorList>
            <person name="Hodson N. C."/>
            <person name="Mongue J. A."/>
            <person name="Jaron S. K."/>
        </authorList>
    </citation>
    <scope>NUCLEOTIDE SEQUENCE</scope>
</reference>
<dbReference type="PROSITE" id="PS50807">
    <property type="entry name" value="GCM"/>
    <property type="match status" value="1"/>
</dbReference>
<dbReference type="Pfam" id="PF03615">
    <property type="entry name" value="GCM"/>
    <property type="match status" value="1"/>
</dbReference>
<evidence type="ECO:0000313" key="4">
    <source>
        <dbReference type="Proteomes" id="UP000708208"/>
    </source>
</evidence>
<proteinExistence type="predicted"/>
<dbReference type="GO" id="GO:0042063">
    <property type="term" value="P:gliogenesis"/>
    <property type="evidence" value="ECO:0007669"/>
    <property type="project" value="TreeGrafter"/>
</dbReference>
<name>A0A8J2PV21_9HEXA</name>
<dbReference type="AlphaFoldDB" id="A0A8J2PV21"/>
<dbReference type="PANTHER" id="PTHR12414:SF8">
    <property type="entry name" value="TRANSCRIPTION FACTOR GLIAL CELLS MISSING-RELATED"/>
    <property type="match status" value="1"/>
</dbReference>
<gene>
    <name evidence="3" type="ORF">AFUS01_LOCUS47467</name>
</gene>
<dbReference type="InterPro" id="IPR003902">
    <property type="entry name" value="Tscrpt_reg_GCM"/>
</dbReference>
<evidence type="ECO:0000313" key="3">
    <source>
        <dbReference type="EMBL" id="CAG7838500.1"/>
    </source>
</evidence>
<organism evidence="3 4">
    <name type="scientific">Allacma fusca</name>
    <dbReference type="NCBI Taxonomy" id="39272"/>
    <lineage>
        <taxon>Eukaryota</taxon>
        <taxon>Metazoa</taxon>
        <taxon>Ecdysozoa</taxon>
        <taxon>Arthropoda</taxon>
        <taxon>Hexapoda</taxon>
        <taxon>Collembola</taxon>
        <taxon>Symphypleona</taxon>
        <taxon>Sminthuridae</taxon>
        <taxon>Allacma</taxon>
    </lineage>
</organism>
<accession>A0A8J2PV21</accession>
<comment type="caution">
    <text evidence="3">The sequence shown here is derived from an EMBL/GenBank/DDBJ whole genome shotgun (WGS) entry which is preliminary data.</text>
</comment>
<protein>
    <recommendedName>
        <fullName evidence="2">GCM domain-containing protein</fullName>
    </recommendedName>
</protein>
<dbReference type="PANTHER" id="PTHR12414">
    <property type="entry name" value="GLIAL CELLS MISSING RELATED/GLIDE"/>
    <property type="match status" value="1"/>
</dbReference>
<sequence length="468" mass="52686">MISFDMKPSVSNPGDWDINDASIPHVTHYDTFQDWSDGHCRYVYPADCEPAKRHTSGWAMRNTNNHNVHILKKSCLGVLVCSLRCQLSSGGILRLRPAICDKARKKQQGKPCPNPRCSGRLEILSCRGHCGYPVTHFWRHTENAIFFQAKGVHDHPKPEAKATVEARRNITGVPVTRKPRKSQLRLATEPRAVKLVGRPRKKRRKESIPSTKNPERLLLHSHFSAASQSIPLCHSCNETGCMCPSTSWSMGKSLSHPESSHWYPNHSFAHSDVNTWSPVAGPMVNYEPTQYPSPIGLTVSSFNNNNTLTNNHNLSNASSHHTPTTYVAYPHPSPEGFKPSDIFHLDSSIHCQSNTQETHPSSITQDNHQYFSQPGNHHFEHLHPHHLQSNFEVMHHHDPLAQGQWQNQNHVQVNSSAIWNFNESIPLPVGTMACPSPSFEFPELSATEGSQVSYSTVDYWAVPQNQQF</sequence>
<dbReference type="GO" id="GO:0000978">
    <property type="term" value="F:RNA polymerase II cis-regulatory region sequence-specific DNA binding"/>
    <property type="evidence" value="ECO:0007669"/>
    <property type="project" value="TreeGrafter"/>
</dbReference>
<evidence type="ECO:0000256" key="1">
    <source>
        <dbReference type="SAM" id="MobiDB-lite"/>
    </source>
</evidence>
<dbReference type="GO" id="GO:0001228">
    <property type="term" value="F:DNA-binding transcription activator activity, RNA polymerase II-specific"/>
    <property type="evidence" value="ECO:0007669"/>
    <property type="project" value="InterPro"/>
</dbReference>
<dbReference type="GO" id="GO:0005634">
    <property type="term" value="C:nucleus"/>
    <property type="evidence" value="ECO:0007669"/>
    <property type="project" value="TreeGrafter"/>
</dbReference>
<evidence type="ECO:0000259" key="2">
    <source>
        <dbReference type="PROSITE" id="PS50807"/>
    </source>
</evidence>
<dbReference type="EMBL" id="CAJVCH010571777">
    <property type="protein sequence ID" value="CAG7838500.1"/>
    <property type="molecule type" value="Genomic_DNA"/>
</dbReference>
<dbReference type="OrthoDB" id="6241117at2759"/>
<feature type="region of interest" description="Disordered" evidence="1">
    <location>
        <begin position="195"/>
        <end position="215"/>
    </location>
</feature>
<dbReference type="Proteomes" id="UP000708208">
    <property type="component" value="Unassembled WGS sequence"/>
</dbReference>
<feature type="domain" description="GCM" evidence="2">
    <location>
        <begin position="14"/>
        <end position="170"/>
    </location>
</feature>